<name>A0A316W7L7_9BASI</name>
<keyword evidence="2" id="KW-0732">Signal</keyword>
<feature type="compositionally biased region" description="Polar residues" evidence="1">
    <location>
        <begin position="603"/>
        <end position="612"/>
    </location>
</feature>
<dbReference type="EMBL" id="KZ819368">
    <property type="protein sequence ID" value="PWN43645.1"/>
    <property type="molecule type" value="Genomic_DNA"/>
</dbReference>
<dbReference type="InParanoid" id="A0A316W7L7"/>
<evidence type="ECO:0000256" key="1">
    <source>
        <dbReference type="SAM" id="MobiDB-lite"/>
    </source>
</evidence>
<evidence type="ECO:0000256" key="2">
    <source>
        <dbReference type="SAM" id="SignalP"/>
    </source>
</evidence>
<sequence length="707" mass="77433">MWQLRNWPMPALAVCIILIAVSGTVNALPPAFPASQLNIELAHDATHGELRRWDVEDVRHAAHHYYVSTLQPFGESHHFRENPHTFEVIHPFQFDPPNRQAVVRGYYKTADGIRIPNHLKSGRVRLKSLTHDARALVHTVPLAPNQKVVSHGFRFRKGEREAEPYHANSYRPTTPGHVHVKPPARFTQRQQEEEAYARSFGAIQRYHTNRVGVENPLRVHHYEMLESAKPGPDGHETVKALAIDQNNRPIRPTYDPGTIEHDVPLSSSHVPRSHTAYKEAVRDAPSHPEATSDGKSLESSSAAGKQAAALTNQSTAGSSSLDPAALPFVPSFAARPSPSPLAGSIGTKQAELRKRTLGRISEGFKSAEAGSALAKTSEQASSDAASHASRNIDAGLVSHGSLADNRVTQLRVADAGRPVATTFPTRRTFVSGKSVGRPRLTPEGVKMTQWRDLKALEQGTANQPPLDYAGDRRKAQLLGIPIKKIRGRPRKCAEGCATTQRTQRRLARQAAGLPPIQRGRPRLRELPQAEIAETSRVISKPSGDGKRRGRPKLLIGGGRSTQAQRERERREAAGLPKRPTGRPQGAKFVQDLNKPPSRLGRPKQSQQHNLAATSAHVGAAHPSLLSDPMLVHTDSRFTQSASFRRIAPATPEQGGQLPHLHRRSLQPPCRSCSVPADLSMTKRGDMVKISGAPEAVVVRHSPCSSRR</sequence>
<dbReference type="OrthoDB" id="10380314at2759"/>
<dbReference type="Proteomes" id="UP000245783">
    <property type="component" value="Unassembled WGS sequence"/>
</dbReference>
<evidence type="ECO:0000313" key="4">
    <source>
        <dbReference type="Proteomes" id="UP000245783"/>
    </source>
</evidence>
<feature type="region of interest" description="Disordered" evidence="1">
    <location>
        <begin position="246"/>
        <end position="320"/>
    </location>
</feature>
<feature type="signal peptide" evidence="2">
    <location>
        <begin position="1"/>
        <end position="27"/>
    </location>
</feature>
<evidence type="ECO:0000313" key="3">
    <source>
        <dbReference type="EMBL" id="PWN43645.1"/>
    </source>
</evidence>
<reference evidence="3 4" key="1">
    <citation type="journal article" date="2018" name="Mol. Biol. Evol.">
        <title>Broad Genomic Sampling Reveals a Smut Pathogenic Ancestry of the Fungal Clade Ustilaginomycotina.</title>
        <authorList>
            <person name="Kijpornyongpan T."/>
            <person name="Mondo S.J."/>
            <person name="Barry K."/>
            <person name="Sandor L."/>
            <person name="Lee J."/>
            <person name="Lipzen A."/>
            <person name="Pangilinan J."/>
            <person name="LaButti K."/>
            <person name="Hainaut M."/>
            <person name="Henrissat B."/>
            <person name="Grigoriev I.V."/>
            <person name="Spatafora J.W."/>
            <person name="Aime M.C."/>
        </authorList>
    </citation>
    <scope>NUCLEOTIDE SEQUENCE [LARGE SCALE GENOMIC DNA]</scope>
    <source>
        <strain evidence="3 4">MCA 4658</strain>
    </source>
</reference>
<dbReference type="GeneID" id="37035459"/>
<keyword evidence="4" id="KW-1185">Reference proteome</keyword>
<proteinExistence type="predicted"/>
<dbReference type="RefSeq" id="XP_025370805.1">
    <property type="nucleotide sequence ID" value="XM_025513589.1"/>
</dbReference>
<feature type="compositionally biased region" description="Polar residues" evidence="1">
    <location>
        <begin position="297"/>
        <end position="320"/>
    </location>
</feature>
<accession>A0A316W7L7</accession>
<protein>
    <submittedName>
        <fullName evidence="3">Uncharacterized protein</fullName>
    </submittedName>
</protein>
<feature type="compositionally biased region" description="Basic and acidic residues" evidence="1">
    <location>
        <begin position="276"/>
        <end position="296"/>
    </location>
</feature>
<feature type="region of interest" description="Disordered" evidence="1">
    <location>
        <begin position="649"/>
        <end position="669"/>
    </location>
</feature>
<feature type="chain" id="PRO_5016340081" evidence="2">
    <location>
        <begin position="28"/>
        <end position="707"/>
    </location>
</feature>
<organism evidence="3 4">
    <name type="scientific">Ceraceosorus guamensis</name>
    <dbReference type="NCBI Taxonomy" id="1522189"/>
    <lineage>
        <taxon>Eukaryota</taxon>
        <taxon>Fungi</taxon>
        <taxon>Dikarya</taxon>
        <taxon>Basidiomycota</taxon>
        <taxon>Ustilaginomycotina</taxon>
        <taxon>Exobasidiomycetes</taxon>
        <taxon>Ceraceosorales</taxon>
        <taxon>Ceraceosoraceae</taxon>
        <taxon>Ceraceosorus</taxon>
    </lineage>
</organism>
<gene>
    <name evidence="3" type="ORF">IE81DRAFT_322292</name>
</gene>
<dbReference type="AlphaFoldDB" id="A0A316W7L7"/>
<feature type="region of interest" description="Disordered" evidence="1">
    <location>
        <begin position="500"/>
        <end position="616"/>
    </location>
</feature>